<dbReference type="Proteomes" id="UP000316225">
    <property type="component" value="Unassembled WGS sequence"/>
</dbReference>
<keyword evidence="3" id="KW-1185">Reference proteome</keyword>
<feature type="transmembrane region" description="Helical" evidence="1">
    <location>
        <begin position="20"/>
        <end position="39"/>
    </location>
</feature>
<gene>
    <name evidence="2" type="ORF">IQ24_01196</name>
</gene>
<evidence type="ECO:0000256" key="1">
    <source>
        <dbReference type="SAM" id="Phobius"/>
    </source>
</evidence>
<accession>A0A562NUG2</accession>
<sequence length="136" mass="14616">MTSAPQHAPRDQSHGFWRSLLLQVMVCVLVILAWANGAAAGRMAGYELVLGSSLCATMGEAMPADAETPFSDDMRHCKALCDLVHAGHDMLPLTDQPMPQPRALATALVVPLPPGLTINRPDYLRPAARASPHLVR</sequence>
<evidence type="ECO:0008006" key="4">
    <source>
        <dbReference type="Google" id="ProtNLM"/>
    </source>
</evidence>
<evidence type="ECO:0000313" key="2">
    <source>
        <dbReference type="EMBL" id="TWI35838.1"/>
    </source>
</evidence>
<comment type="caution">
    <text evidence="2">The sequence shown here is derived from an EMBL/GenBank/DDBJ whole genome shotgun (WGS) entry which is preliminary data.</text>
</comment>
<keyword evidence="1" id="KW-0472">Membrane</keyword>
<evidence type="ECO:0000313" key="3">
    <source>
        <dbReference type="Proteomes" id="UP000316225"/>
    </source>
</evidence>
<keyword evidence="1" id="KW-0812">Transmembrane</keyword>
<dbReference type="AlphaFoldDB" id="A0A562NUG2"/>
<proteinExistence type="predicted"/>
<keyword evidence="1" id="KW-1133">Transmembrane helix</keyword>
<dbReference type="EMBL" id="VLKU01000003">
    <property type="protein sequence ID" value="TWI35838.1"/>
    <property type="molecule type" value="Genomic_DNA"/>
</dbReference>
<reference evidence="2 3" key="1">
    <citation type="journal article" date="2015" name="Stand. Genomic Sci.">
        <title>Genomic Encyclopedia of Bacterial and Archaeal Type Strains, Phase III: the genomes of soil and plant-associated and newly described type strains.</title>
        <authorList>
            <person name="Whitman W.B."/>
            <person name="Woyke T."/>
            <person name="Klenk H.P."/>
            <person name="Zhou Y."/>
            <person name="Lilburn T.G."/>
            <person name="Beck B.J."/>
            <person name="De Vos P."/>
            <person name="Vandamme P."/>
            <person name="Eisen J.A."/>
            <person name="Garrity G."/>
            <person name="Hugenholtz P."/>
            <person name="Kyrpides N.C."/>
        </authorList>
    </citation>
    <scope>NUCLEOTIDE SEQUENCE [LARGE SCALE GENOMIC DNA]</scope>
    <source>
        <strain evidence="2 3">CGMCC 1.5364</strain>
    </source>
</reference>
<protein>
    <recommendedName>
        <fullName evidence="4">DUF2946 domain-containing protein</fullName>
    </recommendedName>
</protein>
<name>A0A562NUG2_9RHOB</name>
<organism evidence="2 3">
    <name type="scientific">Paracoccus sulfuroxidans</name>
    <dbReference type="NCBI Taxonomy" id="384678"/>
    <lineage>
        <taxon>Bacteria</taxon>
        <taxon>Pseudomonadati</taxon>
        <taxon>Pseudomonadota</taxon>
        <taxon>Alphaproteobacteria</taxon>
        <taxon>Rhodobacterales</taxon>
        <taxon>Paracoccaceae</taxon>
        <taxon>Paracoccus</taxon>
    </lineage>
</organism>